<gene>
    <name evidence="3" type="ORF">S03H2_16623</name>
</gene>
<dbReference type="InterPro" id="IPR009252">
    <property type="entry name" value="Cell_div_ZapB"/>
</dbReference>
<accession>X1GBE9</accession>
<keyword evidence="1 2" id="KW-0175">Coiled coil</keyword>
<evidence type="ECO:0000313" key="3">
    <source>
        <dbReference type="EMBL" id="GAH42140.1"/>
    </source>
</evidence>
<dbReference type="EMBL" id="BARU01008506">
    <property type="protein sequence ID" value="GAH42140.1"/>
    <property type="molecule type" value="Genomic_DNA"/>
</dbReference>
<dbReference type="AlphaFoldDB" id="X1GBE9"/>
<proteinExistence type="predicted"/>
<feature type="coiled-coil region" evidence="2">
    <location>
        <begin position="22"/>
        <end position="80"/>
    </location>
</feature>
<organism evidence="3">
    <name type="scientific">marine sediment metagenome</name>
    <dbReference type="NCBI Taxonomy" id="412755"/>
    <lineage>
        <taxon>unclassified sequences</taxon>
        <taxon>metagenomes</taxon>
        <taxon>ecological metagenomes</taxon>
    </lineage>
</organism>
<evidence type="ECO:0000256" key="2">
    <source>
        <dbReference type="SAM" id="Coils"/>
    </source>
</evidence>
<dbReference type="GO" id="GO:0005737">
    <property type="term" value="C:cytoplasm"/>
    <property type="evidence" value="ECO:0007669"/>
    <property type="project" value="InterPro"/>
</dbReference>
<comment type="caution">
    <text evidence="3">The sequence shown here is derived from an EMBL/GenBank/DDBJ whole genome shotgun (WGS) entry which is preliminary data.</text>
</comment>
<name>X1GBE9_9ZZZZ</name>
<sequence>MTSELERIKILESKVTQVVDYINKLIKENEKLKQQIKELKTEKKDFEDQVKRTEKLDEDLKRYAQDRKIMKEKIETILDQIDQVGI</sequence>
<dbReference type="GO" id="GO:0090529">
    <property type="term" value="P:cell septum assembly"/>
    <property type="evidence" value="ECO:0007669"/>
    <property type="project" value="InterPro"/>
</dbReference>
<dbReference type="Gene3D" id="1.20.5.340">
    <property type="match status" value="1"/>
</dbReference>
<dbReference type="Pfam" id="PF06005">
    <property type="entry name" value="ZapB"/>
    <property type="match status" value="1"/>
</dbReference>
<evidence type="ECO:0008006" key="4">
    <source>
        <dbReference type="Google" id="ProtNLM"/>
    </source>
</evidence>
<protein>
    <recommendedName>
        <fullName evidence="4">Cell division protein ZapB</fullName>
    </recommendedName>
</protein>
<reference evidence="3" key="1">
    <citation type="journal article" date="2014" name="Front. Microbiol.">
        <title>High frequency of phylogenetically diverse reductive dehalogenase-homologous genes in deep subseafloor sedimentary metagenomes.</title>
        <authorList>
            <person name="Kawai M."/>
            <person name="Futagami T."/>
            <person name="Toyoda A."/>
            <person name="Takaki Y."/>
            <person name="Nishi S."/>
            <person name="Hori S."/>
            <person name="Arai W."/>
            <person name="Tsubouchi T."/>
            <person name="Morono Y."/>
            <person name="Uchiyama I."/>
            <person name="Ito T."/>
            <person name="Fujiyama A."/>
            <person name="Inagaki F."/>
            <person name="Takami H."/>
        </authorList>
    </citation>
    <scope>NUCLEOTIDE SEQUENCE</scope>
    <source>
        <strain evidence="3">Expedition CK06-06</strain>
    </source>
</reference>
<dbReference type="GO" id="GO:0043093">
    <property type="term" value="P:FtsZ-dependent cytokinesis"/>
    <property type="evidence" value="ECO:0007669"/>
    <property type="project" value="InterPro"/>
</dbReference>
<evidence type="ECO:0000256" key="1">
    <source>
        <dbReference type="ARBA" id="ARBA00023054"/>
    </source>
</evidence>